<accession>A0A914XWI1</accession>
<keyword evidence="1" id="KW-1185">Reference proteome</keyword>
<dbReference type="Proteomes" id="UP000887577">
    <property type="component" value="Unplaced"/>
</dbReference>
<protein>
    <submittedName>
        <fullName evidence="2">Uncharacterized protein</fullName>
    </submittedName>
</protein>
<dbReference type="WBParaSite" id="PSU_v2.g10129.t1">
    <property type="protein sequence ID" value="PSU_v2.g10129.t1"/>
    <property type="gene ID" value="PSU_v2.g10129"/>
</dbReference>
<name>A0A914XWI1_9BILA</name>
<evidence type="ECO:0000313" key="2">
    <source>
        <dbReference type="WBParaSite" id="PSU_v2.g10129.t1"/>
    </source>
</evidence>
<proteinExistence type="predicted"/>
<reference evidence="2" key="1">
    <citation type="submission" date="2022-11" db="UniProtKB">
        <authorList>
            <consortium name="WormBaseParasite"/>
        </authorList>
    </citation>
    <scope>IDENTIFICATION</scope>
</reference>
<sequence length="79" mass="9009">MITTTIIFGAAVAGYRYYKSFGKESADLITYRYTGDFPDLQKLYCNGQCINLSYFDAQIKEQMIIELSRIGSNKIVFNS</sequence>
<dbReference type="AlphaFoldDB" id="A0A914XWI1"/>
<organism evidence="1 2">
    <name type="scientific">Panagrolaimus superbus</name>
    <dbReference type="NCBI Taxonomy" id="310955"/>
    <lineage>
        <taxon>Eukaryota</taxon>
        <taxon>Metazoa</taxon>
        <taxon>Ecdysozoa</taxon>
        <taxon>Nematoda</taxon>
        <taxon>Chromadorea</taxon>
        <taxon>Rhabditida</taxon>
        <taxon>Tylenchina</taxon>
        <taxon>Panagrolaimomorpha</taxon>
        <taxon>Panagrolaimoidea</taxon>
        <taxon>Panagrolaimidae</taxon>
        <taxon>Panagrolaimus</taxon>
    </lineage>
</organism>
<evidence type="ECO:0000313" key="1">
    <source>
        <dbReference type="Proteomes" id="UP000887577"/>
    </source>
</evidence>